<reference evidence="1" key="1">
    <citation type="submission" date="2017-05" db="UniProtKB">
        <authorList>
            <consortium name="EnsemblMetazoa"/>
        </authorList>
    </citation>
    <scope>IDENTIFICATION</scope>
</reference>
<proteinExistence type="predicted"/>
<dbReference type="AlphaFoldDB" id="A0A1X7TPE1"/>
<dbReference type="Pfam" id="PF14223">
    <property type="entry name" value="Retrotran_gag_2"/>
    <property type="match status" value="1"/>
</dbReference>
<name>A0A1X7TPE1_AMPQE</name>
<protein>
    <submittedName>
        <fullName evidence="1">Uncharacterized protein</fullName>
    </submittedName>
</protein>
<dbReference type="EnsemblMetazoa" id="Aqu2.1.16904_001">
    <property type="protein sequence ID" value="Aqu2.1.16904_001"/>
    <property type="gene ID" value="Aqu2.1.16904"/>
</dbReference>
<organism evidence="1">
    <name type="scientific">Amphimedon queenslandica</name>
    <name type="common">Sponge</name>
    <dbReference type="NCBI Taxonomy" id="400682"/>
    <lineage>
        <taxon>Eukaryota</taxon>
        <taxon>Metazoa</taxon>
        <taxon>Porifera</taxon>
        <taxon>Demospongiae</taxon>
        <taxon>Heteroscleromorpha</taxon>
        <taxon>Haplosclerida</taxon>
        <taxon>Niphatidae</taxon>
        <taxon>Amphimedon</taxon>
    </lineage>
</organism>
<dbReference type="InParanoid" id="A0A1X7TPE1"/>
<sequence>MKCDDPKDLWETLCQLFERKTVSNKLYALMQMYGLHMKRAALIEDHLRQLDELADHLAALDKAVSELDKVAVLLRRVQESYPTLVAALLARGDEELTLLFVKQALLNGEQR</sequence>
<accession>A0A1X7TPE1</accession>
<evidence type="ECO:0000313" key="1">
    <source>
        <dbReference type="EnsemblMetazoa" id="Aqu2.1.16904_001"/>
    </source>
</evidence>